<dbReference type="AlphaFoldDB" id="A0AAN8N2X5"/>
<sequence>MNYGVYRIQYYNNTGRDEHGNPVEDPEDDGDLPGVGLIDSPLNKLNVNGTNPLRKRHPTIYAHHHTVFNTDNWFGPEEKAFIAFTTFFSQVVEPSILDGTSIEIPPGCRPLWASCDKGGAYEGMEYLEICNYTPEKQTLSRREAYKRIWDMIISKLWELAGTERYSAVRDALRLDNSMWSGRIEWATRYPLFAMLSSYIRAYSWESEKSTLGVALYDNPPVRREAAYLKETWNMICGEFARS</sequence>
<name>A0AAN8N2X5_9PEZI</name>
<reference evidence="1 2" key="1">
    <citation type="submission" date="2019-10" db="EMBL/GenBank/DDBJ databases">
        <authorList>
            <person name="Palmer J.M."/>
        </authorList>
    </citation>
    <scope>NUCLEOTIDE SEQUENCE [LARGE SCALE GENOMIC DNA]</scope>
    <source>
        <strain evidence="1 2">TWF718</strain>
    </source>
</reference>
<proteinExistence type="predicted"/>
<evidence type="ECO:0000313" key="2">
    <source>
        <dbReference type="Proteomes" id="UP001313282"/>
    </source>
</evidence>
<organism evidence="1 2">
    <name type="scientific">Orbilia javanica</name>
    <dbReference type="NCBI Taxonomy" id="47235"/>
    <lineage>
        <taxon>Eukaryota</taxon>
        <taxon>Fungi</taxon>
        <taxon>Dikarya</taxon>
        <taxon>Ascomycota</taxon>
        <taxon>Pezizomycotina</taxon>
        <taxon>Orbiliomycetes</taxon>
        <taxon>Orbiliales</taxon>
        <taxon>Orbiliaceae</taxon>
        <taxon>Orbilia</taxon>
    </lineage>
</organism>
<keyword evidence="2" id="KW-1185">Reference proteome</keyword>
<accession>A0AAN8N2X5</accession>
<comment type="caution">
    <text evidence="1">The sequence shown here is derived from an EMBL/GenBank/DDBJ whole genome shotgun (WGS) entry which is preliminary data.</text>
</comment>
<evidence type="ECO:0000313" key="1">
    <source>
        <dbReference type="EMBL" id="KAK6351412.1"/>
    </source>
</evidence>
<protein>
    <submittedName>
        <fullName evidence="1">Uncharacterized protein</fullName>
    </submittedName>
</protein>
<dbReference type="Proteomes" id="UP001313282">
    <property type="component" value="Unassembled WGS sequence"/>
</dbReference>
<dbReference type="EMBL" id="JAVHNR010000002">
    <property type="protein sequence ID" value="KAK6351412.1"/>
    <property type="molecule type" value="Genomic_DNA"/>
</dbReference>
<gene>
    <name evidence="1" type="ORF">TWF718_004572</name>
</gene>